<feature type="binding site" evidence="11">
    <location>
        <begin position="240"/>
        <end position="241"/>
    </location>
    <ligand>
        <name>substrate</name>
    </ligand>
</feature>
<evidence type="ECO:0000313" key="14">
    <source>
        <dbReference type="Proteomes" id="UP000321168"/>
    </source>
</evidence>
<dbReference type="CDD" id="cd04738">
    <property type="entry name" value="DHOD_2_like"/>
    <property type="match status" value="1"/>
</dbReference>
<dbReference type="InterPro" id="IPR005719">
    <property type="entry name" value="Dihydroorotate_DH_2"/>
</dbReference>
<sequence length="331" mass="36710">MYPLFKSFIFRFQPEKAHYITFDLLRIVRKLGLGFLLKVGKENRTEFIGLKFRNRVGIAAGLDKNADFIHELALLGFGHVEIGTVTPKPQDGNPKPRLFRLPEDKALINRMGFNNKGVKHAVENLKNRPKNLIIGGNIGKNKVTPNENAVDDYLICHKELYPYVDYFTINVSSPNTPGLRELQDKEPLKNILNALKTQREQYNEHKPHLLKIAPDITDGQIDDIAEIVAEGCVDGLIVSNTTIDRSGLKTPPTDVENIGAGGLSGAPVLEKSNRVLKQFRNKLPHTPIVGVGGICDKTSAQSKFEAGADMIQVYSGFIYAGPNLLKETSTL</sequence>
<evidence type="ECO:0000256" key="11">
    <source>
        <dbReference type="HAMAP-Rule" id="MF_00225"/>
    </source>
</evidence>
<dbReference type="GO" id="GO:0044205">
    <property type="term" value="P:'de novo' UMP biosynthetic process"/>
    <property type="evidence" value="ECO:0007669"/>
    <property type="project" value="UniProtKB-UniRule"/>
</dbReference>
<feature type="binding site" evidence="11">
    <location>
        <position position="239"/>
    </location>
    <ligand>
        <name>FMN</name>
        <dbReference type="ChEBI" id="CHEBI:58210"/>
    </ligand>
</feature>
<dbReference type="UniPathway" id="UPA00070">
    <property type="reaction ID" value="UER00946"/>
</dbReference>
<evidence type="ECO:0000256" key="5">
    <source>
        <dbReference type="ARBA" id="ARBA00022630"/>
    </source>
</evidence>
<evidence type="ECO:0000256" key="9">
    <source>
        <dbReference type="ARBA" id="ARBA00023136"/>
    </source>
</evidence>
<comment type="pathway">
    <text evidence="3 11">Pyrimidine metabolism; UMP biosynthesis via de novo pathway; orotate from (S)-dihydroorotate (quinone route): step 1/1.</text>
</comment>
<feature type="binding site" evidence="11">
    <location>
        <position position="175"/>
    </location>
    <ligand>
        <name>substrate</name>
    </ligand>
</feature>
<dbReference type="NCBIfam" id="NF003652">
    <property type="entry name" value="PRK05286.2-5"/>
    <property type="match status" value="1"/>
</dbReference>
<dbReference type="NCBIfam" id="NF003645">
    <property type="entry name" value="PRK05286.1-2"/>
    <property type="match status" value="1"/>
</dbReference>
<dbReference type="RefSeq" id="WP_147013420.1">
    <property type="nucleotide sequence ID" value="NZ_VORB01000002.1"/>
</dbReference>
<dbReference type="NCBIfam" id="TIGR01036">
    <property type="entry name" value="pyrD_sub2"/>
    <property type="match status" value="1"/>
</dbReference>
<comment type="subcellular location">
    <subcellularLocation>
        <location evidence="11">Cell membrane</location>
        <topology evidence="11">Peripheral membrane protein</topology>
    </subcellularLocation>
    <subcellularLocation>
        <location evidence="2">Membrane</location>
    </subcellularLocation>
</comment>
<dbReference type="Pfam" id="PF01180">
    <property type="entry name" value="DHO_dh"/>
    <property type="match status" value="1"/>
</dbReference>
<dbReference type="GO" id="GO:0005737">
    <property type="term" value="C:cytoplasm"/>
    <property type="evidence" value="ECO:0007669"/>
    <property type="project" value="InterPro"/>
</dbReference>
<dbReference type="OrthoDB" id="9802377at2"/>
<dbReference type="InterPro" id="IPR050074">
    <property type="entry name" value="DHO_dehydrogenase"/>
</dbReference>
<comment type="subunit">
    <text evidence="11">Monomer.</text>
</comment>
<dbReference type="PIRSF" id="PIRSF000164">
    <property type="entry name" value="DHO_oxidase"/>
    <property type="match status" value="1"/>
</dbReference>
<dbReference type="EMBL" id="VORB01000002">
    <property type="protein sequence ID" value="TXC82162.1"/>
    <property type="molecule type" value="Genomic_DNA"/>
</dbReference>
<keyword evidence="9 11" id="KW-0472">Membrane</keyword>
<evidence type="ECO:0000256" key="10">
    <source>
        <dbReference type="ARBA" id="ARBA00048639"/>
    </source>
</evidence>
<feature type="binding site" evidence="11">
    <location>
        <position position="170"/>
    </location>
    <ligand>
        <name>FMN</name>
        <dbReference type="ChEBI" id="CHEBI:58210"/>
    </ligand>
</feature>
<comment type="catalytic activity">
    <reaction evidence="10 11">
        <text>(S)-dihydroorotate + a quinone = orotate + a quinol</text>
        <dbReference type="Rhea" id="RHEA:30187"/>
        <dbReference type="ChEBI" id="CHEBI:24646"/>
        <dbReference type="ChEBI" id="CHEBI:30839"/>
        <dbReference type="ChEBI" id="CHEBI:30864"/>
        <dbReference type="ChEBI" id="CHEBI:132124"/>
        <dbReference type="EC" id="1.3.5.2"/>
    </reaction>
</comment>
<evidence type="ECO:0000256" key="6">
    <source>
        <dbReference type="ARBA" id="ARBA00022643"/>
    </source>
</evidence>
<dbReference type="EC" id="1.3.5.2" evidence="11"/>
<keyword evidence="8 11" id="KW-0560">Oxidoreductase</keyword>
<evidence type="ECO:0000256" key="3">
    <source>
        <dbReference type="ARBA" id="ARBA00005161"/>
    </source>
</evidence>
<evidence type="ECO:0000256" key="4">
    <source>
        <dbReference type="ARBA" id="ARBA00005359"/>
    </source>
</evidence>
<feature type="binding site" evidence="11">
    <location>
        <position position="293"/>
    </location>
    <ligand>
        <name>FMN</name>
        <dbReference type="ChEBI" id="CHEBI:58210"/>
    </ligand>
</feature>
<keyword evidence="14" id="KW-1185">Reference proteome</keyword>
<dbReference type="GO" id="GO:0006207">
    <property type="term" value="P:'de novo' pyrimidine nucleobase biosynthetic process"/>
    <property type="evidence" value="ECO:0007669"/>
    <property type="project" value="UniProtKB-UniRule"/>
</dbReference>
<comment type="caution">
    <text evidence="13">The sequence shown here is derived from an EMBL/GenBank/DDBJ whole genome shotgun (WGS) entry which is preliminary data.</text>
</comment>
<dbReference type="InterPro" id="IPR012135">
    <property type="entry name" value="Dihydroorotate_DH_1_2"/>
</dbReference>
<reference evidence="13 14" key="1">
    <citation type="submission" date="2019-08" db="EMBL/GenBank/DDBJ databases">
        <title>Genome of Luteibaculum oceani JCM 18817.</title>
        <authorList>
            <person name="Bowman J.P."/>
        </authorList>
    </citation>
    <scope>NUCLEOTIDE SEQUENCE [LARGE SCALE GENOMIC DNA]</scope>
    <source>
        <strain evidence="13 14">JCM 18817</strain>
    </source>
</reference>
<proteinExistence type="inferred from homology"/>
<dbReference type="InterPro" id="IPR001295">
    <property type="entry name" value="Dihydroorotate_DH_CS"/>
</dbReference>
<feature type="binding site" evidence="11">
    <location>
        <position position="265"/>
    </location>
    <ligand>
        <name>FMN</name>
        <dbReference type="ChEBI" id="CHEBI:58210"/>
    </ligand>
</feature>
<dbReference type="GO" id="GO:0106430">
    <property type="term" value="F:dihydroorotate dehydrogenase (quinone) activity"/>
    <property type="evidence" value="ECO:0007669"/>
    <property type="project" value="UniProtKB-EC"/>
</dbReference>
<feature type="binding site" evidence="11">
    <location>
        <position position="137"/>
    </location>
    <ligand>
        <name>FMN</name>
        <dbReference type="ChEBI" id="CHEBI:58210"/>
    </ligand>
</feature>
<dbReference type="GO" id="GO:0005886">
    <property type="term" value="C:plasma membrane"/>
    <property type="evidence" value="ECO:0007669"/>
    <property type="project" value="UniProtKB-SubCell"/>
</dbReference>
<feature type="active site" description="Nucleophile" evidence="11">
    <location>
        <position position="173"/>
    </location>
</feature>
<evidence type="ECO:0000313" key="13">
    <source>
        <dbReference type="EMBL" id="TXC82162.1"/>
    </source>
</evidence>
<evidence type="ECO:0000256" key="7">
    <source>
        <dbReference type="ARBA" id="ARBA00022975"/>
    </source>
</evidence>
<comment type="similarity">
    <text evidence="4 11">Belongs to the dihydroorotate dehydrogenase family. Type 2 subfamily.</text>
</comment>
<dbReference type="AlphaFoldDB" id="A0A5C6V9I8"/>
<comment type="function">
    <text evidence="1 11">Catalyzes the conversion of dihydroorotate to orotate with quinone as electron acceptor.</text>
</comment>
<organism evidence="13 14">
    <name type="scientific">Luteibaculum oceani</name>
    <dbReference type="NCBI Taxonomy" id="1294296"/>
    <lineage>
        <taxon>Bacteria</taxon>
        <taxon>Pseudomonadati</taxon>
        <taxon>Bacteroidota</taxon>
        <taxon>Flavobacteriia</taxon>
        <taxon>Flavobacteriales</taxon>
        <taxon>Luteibaculaceae</taxon>
        <taxon>Luteibaculum</taxon>
    </lineage>
</organism>
<dbReference type="PANTHER" id="PTHR48109">
    <property type="entry name" value="DIHYDROOROTATE DEHYDROGENASE (QUINONE), MITOCHONDRIAL-RELATED"/>
    <property type="match status" value="1"/>
</dbReference>
<evidence type="ECO:0000256" key="2">
    <source>
        <dbReference type="ARBA" id="ARBA00004370"/>
    </source>
</evidence>
<dbReference type="InterPro" id="IPR013785">
    <property type="entry name" value="Aldolase_TIM"/>
</dbReference>
<protein>
    <recommendedName>
        <fullName evidence="11">Dihydroorotate dehydrogenase (quinone)</fullName>
        <ecNumber evidence="11">1.3.5.2</ecNumber>
    </recommendedName>
    <alternativeName>
        <fullName evidence="11">DHOdehase</fullName>
        <shortName evidence="11">DHOD</shortName>
        <shortName evidence="11">DHODase</shortName>
    </alternativeName>
    <alternativeName>
        <fullName evidence="11">Dihydroorotate oxidase</fullName>
    </alternativeName>
</protein>
<dbReference type="InterPro" id="IPR005720">
    <property type="entry name" value="Dihydroorotate_DH_cat"/>
</dbReference>
<keyword evidence="11" id="KW-1003">Cell membrane</keyword>
<feature type="binding site" evidence="11">
    <location>
        <begin position="109"/>
        <end position="113"/>
    </location>
    <ligand>
        <name>substrate</name>
    </ligand>
</feature>
<feature type="binding site" evidence="11">
    <location>
        <position position="211"/>
    </location>
    <ligand>
        <name>FMN</name>
        <dbReference type="ChEBI" id="CHEBI:58210"/>
    </ligand>
</feature>
<dbReference type="HAMAP" id="MF_00225">
    <property type="entry name" value="DHO_dh_type2"/>
    <property type="match status" value="1"/>
</dbReference>
<name>A0A5C6V9I8_9FLAO</name>
<dbReference type="PROSITE" id="PS00911">
    <property type="entry name" value="DHODEHASE_1"/>
    <property type="match status" value="1"/>
</dbReference>
<dbReference type="SUPFAM" id="SSF51395">
    <property type="entry name" value="FMN-linked oxidoreductases"/>
    <property type="match status" value="1"/>
</dbReference>
<dbReference type="Gene3D" id="3.20.20.70">
    <property type="entry name" value="Aldolase class I"/>
    <property type="match status" value="1"/>
</dbReference>
<keyword evidence="7 11" id="KW-0665">Pyrimidine biosynthesis</keyword>
<accession>A0A5C6V9I8</accession>
<feature type="domain" description="Dihydroorotate dehydrogenase catalytic" evidence="12">
    <location>
        <begin position="45"/>
        <end position="327"/>
    </location>
</feature>
<comment type="cofactor">
    <cofactor evidence="11">
        <name>FMN</name>
        <dbReference type="ChEBI" id="CHEBI:58210"/>
    </cofactor>
    <text evidence="11">Binds 1 FMN per subunit.</text>
</comment>
<feature type="binding site" evidence="11">
    <location>
        <begin position="314"/>
        <end position="315"/>
    </location>
    <ligand>
        <name>FMN</name>
        <dbReference type="ChEBI" id="CHEBI:58210"/>
    </ligand>
</feature>
<dbReference type="PROSITE" id="PS00912">
    <property type="entry name" value="DHODEHASE_2"/>
    <property type="match status" value="1"/>
</dbReference>
<keyword evidence="6 11" id="KW-0288">FMN</keyword>
<gene>
    <name evidence="11" type="primary">pyrD</name>
    <name evidence="13" type="ORF">FRX97_03450</name>
</gene>
<evidence type="ECO:0000256" key="8">
    <source>
        <dbReference type="ARBA" id="ARBA00023002"/>
    </source>
</evidence>
<feature type="binding site" evidence="11">
    <location>
        <position position="84"/>
    </location>
    <ligand>
        <name>FMN</name>
        <dbReference type="ChEBI" id="CHEBI:58210"/>
    </ligand>
</feature>
<evidence type="ECO:0000256" key="1">
    <source>
        <dbReference type="ARBA" id="ARBA00003125"/>
    </source>
</evidence>
<dbReference type="PANTHER" id="PTHR48109:SF4">
    <property type="entry name" value="DIHYDROOROTATE DEHYDROGENASE (QUINONE), MITOCHONDRIAL"/>
    <property type="match status" value="1"/>
</dbReference>
<feature type="binding site" evidence="11">
    <location>
        <position position="64"/>
    </location>
    <ligand>
        <name>substrate</name>
    </ligand>
</feature>
<evidence type="ECO:0000259" key="12">
    <source>
        <dbReference type="Pfam" id="PF01180"/>
    </source>
</evidence>
<feature type="binding site" evidence="11">
    <location>
        <begin position="60"/>
        <end position="64"/>
    </location>
    <ligand>
        <name>FMN</name>
        <dbReference type="ChEBI" id="CHEBI:58210"/>
    </ligand>
</feature>
<keyword evidence="5 11" id="KW-0285">Flavoprotein</keyword>
<feature type="binding site" evidence="11">
    <location>
        <position position="170"/>
    </location>
    <ligand>
        <name>substrate</name>
    </ligand>
</feature>
<dbReference type="Proteomes" id="UP000321168">
    <property type="component" value="Unassembled WGS sequence"/>
</dbReference>